<keyword evidence="1 7" id="KW-0444">Lipid biosynthesis</keyword>
<dbReference type="Gene3D" id="3.40.1390.10">
    <property type="entry name" value="MurE/MurF, N-terminal domain"/>
    <property type="match status" value="1"/>
</dbReference>
<keyword evidence="6 7" id="KW-0012">Acyltransferase</keyword>
<dbReference type="Proteomes" id="UP000192980">
    <property type="component" value="Unassembled WGS sequence"/>
</dbReference>
<dbReference type="InterPro" id="IPR007691">
    <property type="entry name" value="LpxD"/>
</dbReference>
<keyword evidence="2 7" id="KW-0441">Lipid A biosynthesis</keyword>
<comment type="subunit">
    <text evidence="7">Homotrimer.</text>
</comment>
<comment type="catalytic activity">
    <reaction evidence="7">
        <text>a UDP-3-O-[(3R)-3-hydroxyacyl]-alpha-D-glucosamine + a (3R)-hydroxyacyl-[ACP] = a UDP-2-N,3-O-bis[(3R)-3-hydroxyacyl]-alpha-D-glucosamine + holo-[ACP] + H(+)</text>
        <dbReference type="Rhea" id="RHEA:53836"/>
        <dbReference type="Rhea" id="RHEA-COMP:9685"/>
        <dbReference type="Rhea" id="RHEA-COMP:9945"/>
        <dbReference type="ChEBI" id="CHEBI:15378"/>
        <dbReference type="ChEBI" id="CHEBI:64479"/>
        <dbReference type="ChEBI" id="CHEBI:78827"/>
        <dbReference type="ChEBI" id="CHEBI:137740"/>
        <dbReference type="ChEBI" id="CHEBI:137748"/>
        <dbReference type="EC" id="2.3.1.191"/>
    </reaction>
</comment>
<dbReference type="GO" id="GO:0103118">
    <property type="term" value="F:UDP-3-O-[(3R)-3-hydroxyacyl]-glucosamine N-acyltransferase activity"/>
    <property type="evidence" value="ECO:0007669"/>
    <property type="project" value="UniProtKB-EC"/>
</dbReference>
<dbReference type="RefSeq" id="WP_085473222.1">
    <property type="nucleotide sequence ID" value="NZ_CP038029.1"/>
</dbReference>
<dbReference type="Pfam" id="PF00132">
    <property type="entry name" value="Hexapep"/>
    <property type="match status" value="2"/>
</dbReference>
<accession>A0A1X7K2P2</accession>
<dbReference type="InterPro" id="IPR020573">
    <property type="entry name" value="UDP_GlcNAc_AcTrfase_non-rep"/>
</dbReference>
<proteinExistence type="inferred from homology"/>
<dbReference type="Gene3D" id="2.160.10.10">
    <property type="entry name" value="Hexapeptide repeat proteins"/>
    <property type="match status" value="1"/>
</dbReference>
<keyword evidence="5 7" id="KW-0443">Lipid metabolism</keyword>
<evidence type="ECO:0000256" key="1">
    <source>
        <dbReference type="ARBA" id="ARBA00022516"/>
    </source>
</evidence>
<dbReference type="OrthoDB" id="9784739at2"/>
<dbReference type="GO" id="GO:0016410">
    <property type="term" value="F:N-acyltransferase activity"/>
    <property type="evidence" value="ECO:0007669"/>
    <property type="project" value="InterPro"/>
</dbReference>
<name>A0A1X7K2P2_9SPHI</name>
<gene>
    <name evidence="7" type="primary">lpxD</name>
    <name evidence="8" type="ORF">SAMN05660862_2487</name>
</gene>
<dbReference type="GO" id="GO:0009245">
    <property type="term" value="P:lipid A biosynthetic process"/>
    <property type="evidence" value="ECO:0007669"/>
    <property type="project" value="UniProtKB-UniRule"/>
</dbReference>
<comment type="function">
    <text evidence="7">Catalyzes the N-acylation of UDP-3-O-acylglucosamine using 3-hydroxyacyl-ACP as the acyl donor. Is involved in the biosynthesis of lipid A, a phosphorylated glycolipid that anchors the lipopolysaccharide to the outer membrane of the cell.</text>
</comment>
<dbReference type="SUPFAM" id="SSF51161">
    <property type="entry name" value="Trimeric LpxA-like enzymes"/>
    <property type="match status" value="1"/>
</dbReference>
<comment type="pathway">
    <text evidence="7">Bacterial outer membrane biogenesis; LPS lipid A biosynthesis.</text>
</comment>
<dbReference type="Pfam" id="PF04613">
    <property type="entry name" value="LpxD"/>
    <property type="match status" value="1"/>
</dbReference>
<evidence type="ECO:0000256" key="5">
    <source>
        <dbReference type="ARBA" id="ARBA00023098"/>
    </source>
</evidence>
<dbReference type="PANTHER" id="PTHR43378">
    <property type="entry name" value="UDP-3-O-ACYLGLUCOSAMINE N-ACYLTRANSFERASE"/>
    <property type="match status" value="1"/>
</dbReference>
<keyword evidence="4 7" id="KW-0677">Repeat</keyword>
<dbReference type="UniPathway" id="UPA00973"/>
<keyword evidence="3 7" id="KW-0808">Transferase</keyword>
<evidence type="ECO:0000256" key="2">
    <source>
        <dbReference type="ARBA" id="ARBA00022556"/>
    </source>
</evidence>
<dbReference type="NCBIfam" id="NF002060">
    <property type="entry name" value="PRK00892.1"/>
    <property type="match status" value="1"/>
</dbReference>
<dbReference type="AlphaFoldDB" id="A0A1X7K2P2"/>
<feature type="active site" description="Proton acceptor" evidence="7">
    <location>
        <position position="241"/>
    </location>
</feature>
<reference evidence="8 9" key="1">
    <citation type="submission" date="2017-04" db="EMBL/GenBank/DDBJ databases">
        <authorList>
            <person name="Afonso C.L."/>
            <person name="Miller P.J."/>
            <person name="Scott M.A."/>
            <person name="Spackman E."/>
            <person name="Goraichik I."/>
            <person name="Dimitrov K.M."/>
            <person name="Suarez D.L."/>
            <person name="Swayne D.E."/>
        </authorList>
    </citation>
    <scope>NUCLEOTIDE SEQUENCE [LARGE SCALE GENOMIC DNA]</scope>
    <source>
        <strain evidence="8 9">DSM 22418</strain>
    </source>
</reference>
<protein>
    <recommendedName>
        <fullName evidence="7">UDP-3-O-acylglucosamine N-acyltransferase</fullName>
        <ecNumber evidence="7">2.3.1.191</ecNumber>
    </recommendedName>
</protein>
<evidence type="ECO:0000256" key="7">
    <source>
        <dbReference type="HAMAP-Rule" id="MF_00523"/>
    </source>
</evidence>
<dbReference type="NCBIfam" id="TIGR01853">
    <property type="entry name" value="lipid_A_lpxD"/>
    <property type="match status" value="1"/>
</dbReference>
<comment type="similarity">
    <text evidence="7">Belongs to the transferase hexapeptide repeat family. LpxD subfamily.</text>
</comment>
<keyword evidence="9" id="KW-1185">Reference proteome</keyword>
<sequence>MQFTANQIATLLGGTVEGSPEVVVSQLAKIEEGTEGCLSFLANPKYEHFLYDTGASIVIVNEDLQLAKPVRATLIRVKDAYSAFSELLKIYHQLRNEKIGREEPSFVHESAQLGEGIYLGAFSYIGKDVKIGNNVKIYPQVFVGDNVTIGDDCVLFPGVKVYYDTKIGDRVVIHGGVVLGSDGFGFAPQKDGSYNKVPQIGNVILESDVEIGANTVIDRATMGSTVIRQGVKLDNLIQIAHNVEIGKNTVAAAQTGISGSTKVGENVILGGQVGLVGHIQIASGSQIQAQSGVNRSIVEENKKWGGTPSLPYSSNLRSHVFYAKLPSIEKRISELEFVIRDLKNETP</sequence>
<evidence type="ECO:0000256" key="3">
    <source>
        <dbReference type="ARBA" id="ARBA00022679"/>
    </source>
</evidence>
<organism evidence="8 9">
    <name type="scientific">Sphingobacterium psychroaquaticum</name>
    <dbReference type="NCBI Taxonomy" id="561061"/>
    <lineage>
        <taxon>Bacteria</taxon>
        <taxon>Pseudomonadati</taxon>
        <taxon>Bacteroidota</taxon>
        <taxon>Sphingobacteriia</taxon>
        <taxon>Sphingobacteriales</taxon>
        <taxon>Sphingobacteriaceae</taxon>
        <taxon>Sphingobacterium</taxon>
    </lineage>
</organism>
<dbReference type="STRING" id="561061.SAMN05660862_2487"/>
<dbReference type="InterPro" id="IPR001451">
    <property type="entry name" value="Hexapep"/>
</dbReference>
<dbReference type="PANTHER" id="PTHR43378:SF2">
    <property type="entry name" value="UDP-3-O-ACYLGLUCOSAMINE N-ACYLTRANSFERASE 1, MITOCHONDRIAL-RELATED"/>
    <property type="match status" value="1"/>
</dbReference>
<dbReference type="CDD" id="cd03352">
    <property type="entry name" value="LbH_LpxD"/>
    <property type="match status" value="1"/>
</dbReference>
<evidence type="ECO:0000313" key="8">
    <source>
        <dbReference type="EMBL" id="SMG35167.1"/>
    </source>
</evidence>
<evidence type="ECO:0000256" key="4">
    <source>
        <dbReference type="ARBA" id="ARBA00022737"/>
    </source>
</evidence>
<dbReference type="EC" id="2.3.1.191" evidence="7"/>
<dbReference type="InterPro" id="IPR011004">
    <property type="entry name" value="Trimer_LpxA-like_sf"/>
</dbReference>
<dbReference type="EMBL" id="FXAU01000004">
    <property type="protein sequence ID" value="SMG35167.1"/>
    <property type="molecule type" value="Genomic_DNA"/>
</dbReference>
<evidence type="ECO:0000313" key="9">
    <source>
        <dbReference type="Proteomes" id="UP000192980"/>
    </source>
</evidence>
<dbReference type="GO" id="GO:0016020">
    <property type="term" value="C:membrane"/>
    <property type="evidence" value="ECO:0007669"/>
    <property type="project" value="GOC"/>
</dbReference>
<evidence type="ECO:0000256" key="6">
    <source>
        <dbReference type="ARBA" id="ARBA00023315"/>
    </source>
</evidence>
<dbReference type="HAMAP" id="MF_00523">
    <property type="entry name" value="LpxD"/>
    <property type="match status" value="1"/>
</dbReference>